<evidence type="ECO:0000256" key="6">
    <source>
        <dbReference type="SAM" id="MobiDB-lite"/>
    </source>
</evidence>
<keyword evidence="3 5" id="KW-0687">Ribonucleoprotein</keyword>
<proteinExistence type="inferred from homology"/>
<dbReference type="AlphaFoldDB" id="A0A0L6JJW4"/>
<keyword evidence="8" id="KW-1185">Reference proteome</keyword>
<dbReference type="HAMAP" id="MF_00340">
    <property type="entry name" value="Ribosomal_bL32"/>
    <property type="match status" value="1"/>
</dbReference>
<dbReference type="NCBIfam" id="TIGR01031">
    <property type="entry name" value="rpmF_bact"/>
    <property type="match status" value="1"/>
</dbReference>
<evidence type="ECO:0000313" key="7">
    <source>
        <dbReference type="EMBL" id="KNY26054.1"/>
    </source>
</evidence>
<keyword evidence="2 5" id="KW-0689">Ribosomal protein</keyword>
<evidence type="ECO:0000256" key="4">
    <source>
        <dbReference type="ARBA" id="ARBA00035178"/>
    </source>
</evidence>
<name>A0A0L6JJW4_9FIRM</name>
<dbReference type="RefSeq" id="WP_036944324.1">
    <property type="nucleotide sequence ID" value="NZ_JQKC01000027.1"/>
</dbReference>
<organism evidence="7 8">
    <name type="scientific">Pseudobacteroides cellulosolvens ATCC 35603 = DSM 2933</name>
    <dbReference type="NCBI Taxonomy" id="398512"/>
    <lineage>
        <taxon>Bacteria</taxon>
        <taxon>Bacillati</taxon>
        <taxon>Bacillota</taxon>
        <taxon>Clostridia</taxon>
        <taxon>Eubacteriales</taxon>
        <taxon>Oscillospiraceae</taxon>
        <taxon>Pseudobacteroides</taxon>
    </lineage>
</organism>
<dbReference type="eggNOG" id="COG0333">
    <property type="taxonomic scope" value="Bacteria"/>
</dbReference>
<feature type="compositionally biased region" description="Basic residues" evidence="6">
    <location>
        <begin position="1"/>
        <end position="19"/>
    </location>
</feature>
<dbReference type="PANTHER" id="PTHR35534">
    <property type="entry name" value="50S RIBOSOMAL PROTEIN L32"/>
    <property type="match status" value="1"/>
</dbReference>
<sequence>MANPKRKWSKARTGKRRSQWKLSAPNLDKCPKCHAYKLRHRVCTECGTYSVKTKSGQKSVQVIKVED</sequence>
<accession>A0A0L6JJW4</accession>
<protein>
    <recommendedName>
        <fullName evidence="4 5">Large ribosomal subunit protein bL32</fullName>
    </recommendedName>
</protein>
<dbReference type="Pfam" id="PF01783">
    <property type="entry name" value="Ribosomal_L32p"/>
    <property type="match status" value="1"/>
</dbReference>
<reference evidence="8" key="1">
    <citation type="submission" date="2015-07" db="EMBL/GenBank/DDBJ databases">
        <title>Near-Complete Genome Sequence of the Cellulolytic Bacterium Bacteroides (Pseudobacteroides) cellulosolvens ATCC 35603.</title>
        <authorList>
            <person name="Dassa B."/>
            <person name="Utturkar S.M."/>
            <person name="Klingeman D.M."/>
            <person name="Hurt R.A."/>
            <person name="Keller M."/>
            <person name="Xu J."/>
            <person name="Reddy Y.H.K."/>
            <person name="Borovok I."/>
            <person name="Grinberg I.R."/>
            <person name="Lamed R."/>
            <person name="Zhivin O."/>
            <person name="Bayer E.A."/>
            <person name="Brown S.D."/>
        </authorList>
    </citation>
    <scope>NUCLEOTIDE SEQUENCE [LARGE SCALE GENOMIC DNA]</scope>
    <source>
        <strain evidence="8">DSM 2933</strain>
    </source>
</reference>
<dbReference type="Proteomes" id="UP000036923">
    <property type="component" value="Unassembled WGS sequence"/>
</dbReference>
<gene>
    <name evidence="5" type="primary">rpmF</name>
    <name evidence="7" type="ORF">Bccel_1316</name>
</gene>
<feature type="region of interest" description="Disordered" evidence="6">
    <location>
        <begin position="1"/>
        <end position="20"/>
    </location>
</feature>
<evidence type="ECO:0000256" key="1">
    <source>
        <dbReference type="ARBA" id="ARBA00008560"/>
    </source>
</evidence>
<dbReference type="InterPro" id="IPR011332">
    <property type="entry name" value="Ribosomal_zn-bd"/>
</dbReference>
<dbReference type="PANTHER" id="PTHR35534:SF1">
    <property type="entry name" value="LARGE RIBOSOMAL SUBUNIT PROTEIN BL32"/>
    <property type="match status" value="1"/>
</dbReference>
<comment type="similarity">
    <text evidence="1 5">Belongs to the bacterial ribosomal protein bL32 family.</text>
</comment>
<evidence type="ECO:0000313" key="8">
    <source>
        <dbReference type="Proteomes" id="UP000036923"/>
    </source>
</evidence>
<evidence type="ECO:0000256" key="5">
    <source>
        <dbReference type="HAMAP-Rule" id="MF_00340"/>
    </source>
</evidence>
<evidence type="ECO:0000256" key="3">
    <source>
        <dbReference type="ARBA" id="ARBA00023274"/>
    </source>
</evidence>
<evidence type="ECO:0000256" key="2">
    <source>
        <dbReference type="ARBA" id="ARBA00022980"/>
    </source>
</evidence>
<dbReference type="STRING" id="398512.Bccel_1316"/>
<dbReference type="OrthoDB" id="9812874at2"/>
<comment type="caution">
    <text evidence="7">The sequence shown here is derived from an EMBL/GenBank/DDBJ whole genome shotgun (WGS) entry which is preliminary data.</text>
</comment>
<dbReference type="InterPro" id="IPR044957">
    <property type="entry name" value="Ribosomal_bL32_bact"/>
</dbReference>
<dbReference type="InterPro" id="IPR002677">
    <property type="entry name" value="Ribosomal_bL32"/>
</dbReference>
<dbReference type="GO" id="GO:0006412">
    <property type="term" value="P:translation"/>
    <property type="evidence" value="ECO:0007669"/>
    <property type="project" value="UniProtKB-UniRule"/>
</dbReference>
<dbReference type="EMBL" id="LGTC01000001">
    <property type="protein sequence ID" value="KNY26054.1"/>
    <property type="molecule type" value="Genomic_DNA"/>
</dbReference>
<dbReference type="GO" id="GO:0015934">
    <property type="term" value="C:large ribosomal subunit"/>
    <property type="evidence" value="ECO:0007669"/>
    <property type="project" value="InterPro"/>
</dbReference>
<dbReference type="SUPFAM" id="SSF57829">
    <property type="entry name" value="Zn-binding ribosomal proteins"/>
    <property type="match status" value="1"/>
</dbReference>
<dbReference type="PATRIC" id="fig|398512.5.peg.1367"/>
<dbReference type="GO" id="GO:0003735">
    <property type="term" value="F:structural constituent of ribosome"/>
    <property type="evidence" value="ECO:0007669"/>
    <property type="project" value="InterPro"/>
</dbReference>